<keyword evidence="3" id="KW-1185">Reference proteome</keyword>
<protein>
    <submittedName>
        <fullName evidence="2">Uncharacterized protein</fullName>
    </submittedName>
</protein>
<proteinExistence type="predicted"/>
<dbReference type="Proteomes" id="UP000823674">
    <property type="component" value="Chromosome A06"/>
</dbReference>
<sequence length="61" mass="6776">FEKDDEVTQVSQHSSDKATFSVERMIDYPGPFNPTPIIVRPPHGPLTDPPPPPPPRPTKTD</sequence>
<feature type="non-terminal residue" evidence="2">
    <location>
        <position position="1"/>
    </location>
</feature>
<evidence type="ECO:0000256" key="1">
    <source>
        <dbReference type="SAM" id="MobiDB-lite"/>
    </source>
</evidence>
<gene>
    <name evidence="2" type="primary">A06g503170.1_BraROA</name>
    <name evidence="2" type="ORF">IGI04_022905</name>
</gene>
<organism evidence="2 3">
    <name type="scientific">Brassica rapa subsp. trilocularis</name>
    <dbReference type="NCBI Taxonomy" id="1813537"/>
    <lineage>
        <taxon>Eukaryota</taxon>
        <taxon>Viridiplantae</taxon>
        <taxon>Streptophyta</taxon>
        <taxon>Embryophyta</taxon>
        <taxon>Tracheophyta</taxon>
        <taxon>Spermatophyta</taxon>
        <taxon>Magnoliopsida</taxon>
        <taxon>eudicotyledons</taxon>
        <taxon>Gunneridae</taxon>
        <taxon>Pentapetalae</taxon>
        <taxon>rosids</taxon>
        <taxon>malvids</taxon>
        <taxon>Brassicales</taxon>
        <taxon>Brassicaceae</taxon>
        <taxon>Brassiceae</taxon>
        <taxon>Brassica</taxon>
    </lineage>
</organism>
<evidence type="ECO:0000313" key="2">
    <source>
        <dbReference type="EMBL" id="KAG5392942.1"/>
    </source>
</evidence>
<reference evidence="2 3" key="1">
    <citation type="submission" date="2021-03" db="EMBL/GenBank/DDBJ databases">
        <authorList>
            <person name="King G.J."/>
            <person name="Bancroft I."/>
            <person name="Baten A."/>
            <person name="Bloomfield J."/>
            <person name="Borpatragohain P."/>
            <person name="He Z."/>
            <person name="Irish N."/>
            <person name="Irwin J."/>
            <person name="Liu K."/>
            <person name="Mauleon R.P."/>
            <person name="Moore J."/>
            <person name="Morris R."/>
            <person name="Ostergaard L."/>
            <person name="Wang B."/>
            <person name="Wells R."/>
        </authorList>
    </citation>
    <scope>NUCLEOTIDE SEQUENCE [LARGE SCALE GENOMIC DNA]</scope>
    <source>
        <strain evidence="2">R-o-18</strain>
        <tissue evidence="2">Leaf</tissue>
    </source>
</reference>
<evidence type="ECO:0000313" key="3">
    <source>
        <dbReference type="Proteomes" id="UP000823674"/>
    </source>
</evidence>
<dbReference type="EMBL" id="JADBGQ010000006">
    <property type="protein sequence ID" value="KAG5392942.1"/>
    <property type="molecule type" value="Genomic_DNA"/>
</dbReference>
<accession>A0ABQ7M298</accession>
<feature type="region of interest" description="Disordered" evidence="1">
    <location>
        <begin position="31"/>
        <end position="61"/>
    </location>
</feature>
<feature type="compositionally biased region" description="Pro residues" evidence="1">
    <location>
        <begin position="42"/>
        <end position="61"/>
    </location>
</feature>
<comment type="caution">
    <text evidence="2">The sequence shown here is derived from an EMBL/GenBank/DDBJ whole genome shotgun (WGS) entry which is preliminary data.</text>
</comment>
<name>A0ABQ7M298_BRACM</name>